<feature type="transmembrane region" description="Helical" evidence="1">
    <location>
        <begin position="130"/>
        <end position="150"/>
    </location>
</feature>
<reference evidence="2 3" key="1">
    <citation type="submission" date="2013-09" db="EMBL/GenBank/DDBJ databases">
        <title>Genome sequencing of Arenimonas oryziterrae.</title>
        <authorList>
            <person name="Chen F."/>
            <person name="Wang G."/>
        </authorList>
    </citation>
    <scope>NUCLEOTIDE SEQUENCE [LARGE SCALE GENOMIC DNA]</scope>
    <source>
        <strain evidence="2 3">YC6267</strain>
    </source>
</reference>
<dbReference type="eggNOG" id="ENOG5032YSV">
    <property type="taxonomic scope" value="Bacteria"/>
</dbReference>
<dbReference type="Proteomes" id="UP000029385">
    <property type="component" value="Unassembled WGS sequence"/>
</dbReference>
<dbReference type="PATRIC" id="fig|1121015.4.peg.897"/>
<keyword evidence="1" id="KW-1133">Transmembrane helix</keyword>
<dbReference type="STRING" id="1121015.GCA_000420545_01860"/>
<protein>
    <submittedName>
        <fullName evidence="2">Uncharacterized protein</fullName>
    </submittedName>
</protein>
<proteinExistence type="predicted"/>
<comment type="caution">
    <text evidence="2">The sequence shown here is derived from an EMBL/GenBank/DDBJ whole genome shotgun (WGS) entry which is preliminary data.</text>
</comment>
<dbReference type="RefSeq" id="WP_022969476.1">
    <property type="nucleotide sequence ID" value="NZ_ATVD01000003.1"/>
</dbReference>
<feature type="transmembrane region" description="Helical" evidence="1">
    <location>
        <begin position="43"/>
        <end position="64"/>
    </location>
</feature>
<feature type="transmembrane region" description="Helical" evidence="1">
    <location>
        <begin position="15"/>
        <end position="37"/>
    </location>
</feature>
<keyword evidence="1" id="KW-0472">Membrane</keyword>
<sequence>MAANMENGSERRGNLLRIAVWSTAACLLLLPLVAMQFTSEVNWTGLDFAVFGIMLLVACSTYEVGVRMSRDTFYRAGVGVAALAGFFLVWINIAVGIIGSEHNRANLMFFGVLAVGLVGALIARLRAAGMVHALITTAVAQALVLVGAQFTGSDPALLPLTVCFTGAWLVSAALFWKAAQR</sequence>
<accession>A0A091BIJ2</accession>
<evidence type="ECO:0000256" key="1">
    <source>
        <dbReference type="SAM" id="Phobius"/>
    </source>
</evidence>
<feature type="transmembrane region" description="Helical" evidence="1">
    <location>
        <begin position="76"/>
        <end position="99"/>
    </location>
</feature>
<organism evidence="2 3">
    <name type="scientific">Arenimonas oryziterrae DSM 21050 = YC6267</name>
    <dbReference type="NCBI Taxonomy" id="1121015"/>
    <lineage>
        <taxon>Bacteria</taxon>
        <taxon>Pseudomonadati</taxon>
        <taxon>Pseudomonadota</taxon>
        <taxon>Gammaproteobacteria</taxon>
        <taxon>Lysobacterales</taxon>
        <taxon>Lysobacteraceae</taxon>
        <taxon>Arenimonas</taxon>
    </lineage>
</organism>
<gene>
    <name evidence="2" type="ORF">N789_07040</name>
</gene>
<feature type="transmembrane region" description="Helical" evidence="1">
    <location>
        <begin position="105"/>
        <end position="123"/>
    </location>
</feature>
<keyword evidence="3" id="KW-1185">Reference proteome</keyword>
<evidence type="ECO:0000313" key="2">
    <source>
        <dbReference type="EMBL" id="KFN44165.1"/>
    </source>
</evidence>
<evidence type="ECO:0000313" key="3">
    <source>
        <dbReference type="Proteomes" id="UP000029385"/>
    </source>
</evidence>
<dbReference type="AlphaFoldDB" id="A0A091BIJ2"/>
<name>A0A091BIJ2_9GAMM</name>
<feature type="transmembrane region" description="Helical" evidence="1">
    <location>
        <begin position="156"/>
        <end position="176"/>
    </location>
</feature>
<keyword evidence="1" id="KW-0812">Transmembrane</keyword>
<dbReference type="EMBL" id="AVCI01000003">
    <property type="protein sequence ID" value="KFN44165.1"/>
    <property type="molecule type" value="Genomic_DNA"/>
</dbReference>